<evidence type="ECO:0000256" key="2">
    <source>
        <dbReference type="ARBA" id="ARBA00022729"/>
    </source>
</evidence>
<keyword evidence="7" id="KW-1185">Reference proteome</keyword>
<keyword evidence="3" id="KW-0029">Amino-acid transport</keyword>
<sequence>MMLSACTSGPTGLFGNGGVGGPDATQATAPTPASRKVALLLPMSGANAFLGPALEKAARLGLDQQPGGPEIVVEDTRSTSAGAAEATRAAVAAGAGIIIGPLTAADTDAAAPIAQAAAIPMLALTSDVGEARPGVWVLGVTPEQQVARLVEGLRGSGQTRIGALLSQDAFGSAMADGLTTAAARAGLPPPRIERYGTGFSGINSGLRTVSDYAGRHPATDKGASAADAAAAPSPGLPIDALLLNATGTQLQEVISCLAFYDLQPDHIRILGPGLWGAFASKLKALPGAWFAAPDPSARTGYVQLYQARYHDSPRAITDIVYDAAALARSLSGDGYSAASLTREQGFAGVDGVFGLRPDGHVRRELAIFEIQPGGGAKVVQPAPGVLSNGS</sequence>
<evidence type="ECO:0000256" key="4">
    <source>
        <dbReference type="SAM" id="MobiDB-lite"/>
    </source>
</evidence>
<dbReference type="SUPFAM" id="SSF53822">
    <property type="entry name" value="Periplasmic binding protein-like I"/>
    <property type="match status" value="1"/>
</dbReference>
<evidence type="ECO:0000259" key="5">
    <source>
        <dbReference type="Pfam" id="PF13458"/>
    </source>
</evidence>
<feature type="domain" description="Leucine-binding protein" evidence="5">
    <location>
        <begin position="36"/>
        <end position="374"/>
    </location>
</feature>
<dbReference type="RefSeq" id="WP_183274574.1">
    <property type="nucleotide sequence ID" value="NZ_JACHXV010000001.1"/>
</dbReference>
<evidence type="ECO:0000256" key="3">
    <source>
        <dbReference type="ARBA" id="ARBA00022970"/>
    </source>
</evidence>
<feature type="region of interest" description="Disordered" evidence="4">
    <location>
        <begin position="1"/>
        <end position="30"/>
    </location>
</feature>
<reference evidence="6 7" key="1">
    <citation type="submission" date="2020-08" db="EMBL/GenBank/DDBJ databases">
        <title>Genomic Encyclopedia of Type Strains, Phase III (KMG-III): the genomes of soil and plant-associated and newly described type strains.</title>
        <authorList>
            <person name="Whitman W."/>
        </authorList>
    </citation>
    <scope>NUCLEOTIDE SEQUENCE [LARGE SCALE GENOMIC DNA]</scope>
    <source>
        <strain evidence="6 7">CECT 8088</strain>
    </source>
</reference>
<protein>
    <submittedName>
        <fullName evidence="6">ABC-type branched-subunit amino acid transport system substrate-binding protein</fullName>
    </submittedName>
</protein>
<dbReference type="Pfam" id="PF13458">
    <property type="entry name" value="Peripla_BP_6"/>
    <property type="match status" value="1"/>
</dbReference>
<proteinExistence type="inferred from homology"/>
<dbReference type="EMBL" id="JACHXV010000001">
    <property type="protein sequence ID" value="MBB3172283.1"/>
    <property type="molecule type" value="Genomic_DNA"/>
</dbReference>
<dbReference type="CDD" id="cd06339">
    <property type="entry name" value="PBP1_YraM_LppC_lipoprotein-like"/>
    <property type="match status" value="1"/>
</dbReference>
<feature type="compositionally biased region" description="Polar residues" evidence="4">
    <location>
        <begin position="1"/>
        <end position="10"/>
    </location>
</feature>
<dbReference type="InterPro" id="IPR051010">
    <property type="entry name" value="BCAA_transport"/>
</dbReference>
<comment type="similarity">
    <text evidence="1">Belongs to the leucine-binding protein family.</text>
</comment>
<dbReference type="PANTHER" id="PTHR30483">
    <property type="entry name" value="LEUCINE-SPECIFIC-BINDING PROTEIN"/>
    <property type="match status" value="1"/>
</dbReference>
<evidence type="ECO:0000313" key="7">
    <source>
        <dbReference type="Proteomes" id="UP000557688"/>
    </source>
</evidence>
<organism evidence="6 7">
    <name type="scientific">Endobacter medicaginis</name>
    <dbReference type="NCBI Taxonomy" id="1181271"/>
    <lineage>
        <taxon>Bacteria</taxon>
        <taxon>Pseudomonadati</taxon>
        <taxon>Pseudomonadota</taxon>
        <taxon>Alphaproteobacteria</taxon>
        <taxon>Acetobacterales</taxon>
        <taxon>Acetobacteraceae</taxon>
        <taxon>Endobacter</taxon>
    </lineage>
</organism>
<evidence type="ECO:0000256" key="1">
    <source>
        <dbReference type="ARBA" id="ARBA00010062"/>
    </source>
</evidence>
<dbReference type="AlphaFoldDB" id="A0A839UV57"/>
<name>A0A839UV57_9PROT</name>
<dbReference type="Proteomes" id="UP000557688">
    <property type="component" value="Unassembled WGS sequence"/>
</dbReference>
<comment type="caution">
    <text evidence="6">The sequence shown here is derived from an EMBL/GenBank/DDBJ whole genome shotgun (WGS) entry which is preliminary data.</text>
</comment>
<keyword evidence="3" id="KW-0813">Transport</keyword>
<keyword evidence="2" id="KW-0732">Signal</keyword>
<dbReference type="PANTHER" id="PTHR30483:SF6">
    <property type="entry name" value="PERIPLASMIC BINDING PROTEIN OF ABC TRANSPORTER FOR NATURAL AMINO ACIDS"/>
    <property type="match status" value="1"/>
</dbReference>
<evidence type="ECO:0000313" key="6">
    <source>
        <dbReference type="EMBL" id="MBB3172283.1"/>
    </source>
</evidence>
<feature type="compositionally biased region" description="Gly residues" evidence="4">
    <location>
        <begin position="12"/>
        <end position="21"/>
    </location>
</feature>
<dbReference type="InterPro" id="IPR028081">
    <property type="entry name" value="Leu-bd"/>
</dbReference>
<dbReference type="GO" id="GO:0006865">
    <property type="term" value="P:amino acid transport"/>
    <property type="evidence" value="ECO:0007669"/>
    <property type="project" value="UniProtKB-KW"/>
</dbReference>
<dbReference type="Gene3D" id="3.40.50.2300">
    <property type="match status" value="2"/>
</dbReference>
<gene>
    <name evidence="6" type="ORF">FHR90_000089</name>
</gene>
<dbReference type="InterPro" id="IPR028082">
    <property type="entry name" value="Peripla_BP_I"/>
</dbReference>
<accession>A0A839UV57</accession>